<gene>
    <name evidence="1" type="ordered locus">SNE_A10930</name>
</gene>
<dbReference type="HOGENOM" id="CLU_844397_0_0_0"/>
<dbReference type="STRING" id="331113.SNE_A10930"/>
<protein>
    <submittedName>
        <fullName evidence="1">Uncharacterized protein</fullName>
    </submittedName>
</protein>
<dbReference type="RefSeq" id="WP_013943437.1">
    <property type="nucleotide sequence ID" value="NC_015713.1"/>
</dbReference>
<evidence type="ECO:0000313" key="1">
    <source>
        <dbReference type="EMBL" id="CCB88970.1"/>
    </source>
</evidence>
<keyword evidence="2" id="KW-1185">Reference proteome</keyword>
<dbReference type="Proteomes" id="UP000000496">
    <property type="component" value="Chromosome gsn.131"/>
</dbReference>
<proteinExistence type="predicted"/>
<name>F8L858_SIMNZ</name>
<evidence type="ECO:0000313" key="2">
    <source>
        <dbReference type="Proteomes" id="UP000000496"/>
    </source>
</evidence>
<accession>F8L858</accession>
<organism evidence="1 2">
    <name type="scientific">Simkania negevensis (strain ATCC VR-1471 / DSM 27360 / Z)</name>
    <dbReference type="NCBI Taxonomy" id="331113"/>
    <lineage>
        <taxon>Bacteria</taxon>
        <taxon>Pseudomonadati</taxon>
        <taxon>Chlamydiota</taxon>
        <taxon>Chlamydiia</taxon>
        <taxon>Parachlamydiales</taxon>
        <taxon>Simkaniaceae</taxon>
        <taxon>Simkania</taxon>
    </lineage>
</organism>
<dbReference type="KEGG" id="sng:SNE_A10930"/>
<dbReference type="AlphaFoldDB" id="F8L858"/>
<reference evidence="1 2" key="2">
    <citation type="journal article" date="2011" name="Mol. Biol. Evol.">
        <title>Unity in variety--the pan-genome of the Chlamydiae.</title>
        <authorList>
            <person name="Collingro A."/>
            <person name="Tischler P."/>
            <person name="Weinmaier T."/>
            <person name="Penz T."/>
            <person name="Heinz E."/>
            <person name="Brunham R.C."/>
            <person name="Read T.D."/>
            <person name="Bavoil P.M."/>
            <person name="Sachse K."/>
            <person name="Kahane S."/>
            <person name="Friedman M.G."/>
            <person name="Rattei T."/>
            <person name="Myers G.S."/>
            <person name="Horn M."/>
        </authorList>
    </citation>
    <scope>NUCLEOTIDE SEQUENCE [LARGE SCALE GENOMIC DNA]</scope>
    <source>
        <strain evidence="2">ATCC VR-1471 / Z</strain>
    </source>
</reference>
<reference key="1">
    <citation type="journal article" date="2011" name="Mol. Biol. Evol.">
        <title>Unity in variety -- the pan-genome of the Chlamydiae.</title>
        <authorList>
            <person name="Collingro A."/>
            <person name="Tischler P."/>
            <person name="Weinmaier T."/>
            <person name="Penz T."/>
            <person name="Heinz E."/>
            <person name="Brunham R.C."/>
            <person name="Read T.D."/>
            <person name="Bavoil P.M."/>
            <person name="Sachse K."/>
            <person name="Kahane S."/>
            <person name="Friedman M.G."/>
            <person name="Rattei T."/>
            <person name="Myers G.S.A."/>
            <person name="Horn M."/>
        </authorList>
    </citation>
    <scope>NUCLEOTIDE SEQUENCE</scope>
    <source>
        <strain>Z</strain>
    </source>
</reference>
<sequence>MTTNSLTTVFSRVIDDKRYLGIDETDTEVRGRFQFFTANKRAADGNFYQVERPNGAKLPAYYYCMEDRATGDVYIAHPAESLPKYFVGAGFGAIPMTLGALIWNIGMIFVTAVSSLFEVFQEIYPTRHDEDVTKGLLDRLKNKATENYQEVKNRLTWAKTSIGYGVAIGAAALHALMNYNDAQTLFEMKVVIARIEYLWNRKKNFHRSALVQLNNFNIKLADRMKKDPEANRVDVSLELFKEIHWNSFFSVGYIMQCFQSRGSREDTVFTSETSDFKVDIEHGPIHVEAPKTLHKSKPVFEICPGSLKKTYQEYAAYMDQETPSWRVGF</sequence>
<dbReference type="EMBL" id="FR872582">
    <property type="protein sequence ID" value="CCB88970.1"/>
    <property type="molecule type" value="Genomic_DNA"/>
</dbReference>